<dbReference type="EMBL" id="LQPG01000010">
    <property type="protein sequence ID" value="ORW12707.1"/>
    <property type="molecule type" value="Genomic_DNA"/>
</dbReference>
<dbReference type="STRING" id="1108812.AWC16_05920"/>
<dbReference type="Proteomes" id="UP000193866">
    <property type="component" value="Unassembled WGS sequence"/>
</dbReference>
<protein>
    <recommendedName>
        <fullName evidence="2">HNH nuclease domain-containing protein</fullName>
    </recommendedName>
</protein>
<dbReference type="RefSeq" id="WP_085263593.1">
    <property type="nucleotide sequence ID" value="NZ_JACKVG010000012.1"/>
</dbReference>
<dbReference type="OrthoDB" id="5242272at2"/>
<evidence type="ECO:0000259" key="2">
    <source>
        <dbReference type="SMART" id="SM00507"/>
    </source>
</evidence>
<proteinExistence type="predicted"/>
<dbReference type="Pfam" id="PF02720">
    <property type="entry name" value="DUF222"/>
    <property type="match status" value="1"/>
</dbReference>
<dbReference type="CDD" id="cd00085">
    <property type="entry name" value="HNHc"/>
    <property type="match status" value="1"/>
</dbReference>
<evidence type="ECO:0000256" key="1">
    <source>
        <dbReference type="SAM" id="MobiDB-lite"/>
    </source>
</evidence>
<dbReference type="InterPro" id="IPR003615">
    <property type="entry name" value="HNH_nuc"/>
</dbReference>
<accession>A0A1X1YNM4</accession>
<dbReference type="SMART" id="SM00507">
    <property type="entry name" value="HNHc"/>
    <property type="match status" value="1"/>
</dbReference>
<sequence length="503" mass="54775">MFDTKDLDLAELASADDGAVAASVAGWARIEAAAAARRLAAIAELVRRRTDISADRAHWACDEWDGAAAEVAAALGVSHAKASRQMYLALALRERLPRVAQLFAEGRLSAQLVSVISWHTTLINDPDALRQVDAEVAAEARRYERMSAPKTAQAIDAIVDRHDPAALRRTRDAARSREVVIDRSSDIQTGTTALWGRLYAADAEVLERRLMAMAHEVCPDDPRTLAQRRADALGALAAGGDRLVCGCGNTACAAADPGERRSGVIIHVLAEQASVQTPVDPRNHGQDPDPEPDPDPDPAVSAPPAVILGGPLVPAPLLAELIAAGATIRPLIIPGPDTLAEPRYRPSTALDEFVRCRDMTCRFPGCDRPAEFCDIDHAIAYPWGPTHPCNLRCLCRKHHLLKTFWGWRDQQFPDGTITWTSPSGQSFTTHPGSRRQFPVLCLPTGELPQRTEAPPTTANRTLMMPARRRTRAQDRAQRINAERALNADYAAERIAERNQPPPF</sequence>
<reference evidence="3 4" key="1">
    <citation type="submission" date="2016-01" db="EMBL/GenBank/DDBJ databases">
        <title>The new phylogeny of the genus Mycobacterium.</title>
        <authorList>
            <person name="Tarcisio F."/>
            <person name="Conor M."/>
            <person name="Antonella G."/>
            <person name="Elisabetta G."/>
            <person name="Giulia F.S."/>
            <person name="Sara T."/>
            <person name="Anna F."/>
            <person name="Clotilde B."/>
            <person name="Roberto B."/>
            <person name="Veronica D.S."/>
            <person name="Fabio R."/>
            <person name="Monica P."/>
            <person name="Olivier J."/>
            <person name="Enrico T."/>
            <person name="Nicola S."/>
        </authorList>
    </citation>
    <scope>NUCLEOTIDE SEQUENCE [LARGE SCALE GENOMIC DNA]</scope>
    <source>
        <strain evidence="3 4">DSM 45394</strain>
    </source>
</reference>
<evidence type="ECO:0000313" key="3">
    <source>
        <dbReference type="EMBL" id="ORW12707.1"/>
    </source>
</evidence>
<keyword evidence="4" id="KW-1185">Reference proteome</keyword>
<feature type="region of interest" description="Disordered" evidence="1">
    <location>
        <begin position="275"/>
        <end position="305"/>
    </location>
</feature>
<comment type="caution">
    <text evidence="3">The sequence shown here is derived from an EMBL/GenBank/DDBJ whole genome shotgun (WGS) entry which is preliminary data.</text>
</comment>
<feature type="domain" description="HNH nuclease" evidence="2">
    <location>
        <begin position="349"/>
        <end position="400"/>
    </location>
</feature>
<dbReference type="AlphaFoldDB" id="A0A1X1YNM4"/>
<organism evidence="3 4">
    <name type="scientific">Mycolicibacter longobardus</name>
    <dbReference type="NCBI Taxonomy" id="1108812"/>
    <lineage>
        <taxon>Bacteria</taxon>
        <taxon>Bacillati</taxon>
        <taxon>Actinomycetota</taxon>
        <taxon>Actinomycetes</taxon>
        <taxon>Mycobacteriales</taxon>
        <taxon>Mycobacteriaceae</taxon>
        <taxon>Mycolicibacter</taxon>
    </lineage>
</organism>
<gene>
    <name evidence="3" type="ORF">AWC16_05920</name>
</gene>
<evidence type="ECO:0000313" key="4">
    <source>
        <dbReference type="Proteomes" id="UP000193866"/>
    </source>
</evidence>
<dbReference type="InterPro" id="IPR003870">
    <property type="entry name" value="DUF222"/>
</dbReference>
<name>A0A1X1YNM4_9MYCO</name>